<proteinExistence type="predicted"/>
<dbReference type="EMBL" id="LAZR01004729">
    <property type="protein sequence ID" value="KKN06088.1"/>
    <property type="molecule type" value="Genomic_DNA"/>
</dbReference>
<name>A0A0F9QL53_9ZZZZ</name>
<protein>
    <submittedName>
        <fullName evidence="1">Uncharacterized protein</fullName>
    </submittedName>
</protein>
<reference evidence="1" key="1">
    <citation type="journal article" date="2015" name="Nature">
        <title>Complex archaea that bridge the gap between prokaryotes and eukaryotes.</title>
        <authorList>
            <person name="Spang A."/>
            <person name="Saw J.H."/>
            <person name="Jorgensen S.L."/>
            <person name="Zaremba-Niedzwiedzka K."/>
            <person name="Martijn J."/>
            <person name="Lind A.E."/>
            <person name="van Eijk R."/>
            <person name="Schleper C."/>
            <person name="Guy L."/>
            <person name="Ettema T.J."/>
        </authorList>
    </citation>
    <scope>NUCLEOTIDE SEQUENCE</scope>
</reference>
<sequence>MKTKILLIVLALTCLAATIDYEINEVVIRKFRGKRPYWIYEGRFVITDVNQSDANTIHVRFDPNDPNLYVSFSGVINPFGGVIDPNNLKEIILIDVEKKKARLQKRLAPKIVKKPETIIIKGDKFVEELSK</sequence>
<evidence type="ECO:0000313" key="1">
    <source>
        <dbReference type="EMBL" id="KKN06088.1"/>
    </source>
</evidence>
<dbReference type="AlphaFoldDB" id="A0A0F9QL53"/>
<organism evidence="1">
    <name type="scientific">marine sediment metagenome</name>
    <dbReference type="NCBI Taxonomy" id="412755"/>
    <lineage>
        <taxon>unclassified sequences</taxon>
        <taxon>metagenomes</taxon>
        <taxon>ecological metagenomes</taxon>
    </lineage>
</organism>
<gene>
    <name evidence="1" type="ORF">LCGC14_1080800</name>
</gene>
<accession>A0A0F9QL53</accession>
<comment type="caution">
    <text evidence="1">The sequence shown here is derived from an EMBL/GenBank/DDBJ whole genome shotgun (WGS) entry which is preliminary data.</text>
</comment>